<reference evidence="3 4" key="1">
    <citation type="submission" date="2020-02" db="EMBL/GenBank/DDBJ databases">
        <authorList>
            <person name="Gao J."/>
            <person name="Sun J."/>
        </authorList>
    </citation>
    <scope>NUCLEOTIDE SEQUENCE [LARGE SCALE GENOMIC DNA]</scope>
    <source>
        <strain evidence="3 4">7124</strain>
    </source>
</reference>
<comment type="caution">
    <text evidence="3">The sequence shown here is derived from an EMBL/GenBank/DDBJ whole genome shotgun (WGS) entry which is preliminary data.</text>
</comment>
<dbReference type="SUPFAM" id="SSF50985">
    <property type="entry name" value="RCC1/BLIP-II"/>
    <property type="match status" value="1"/>
</dbReference>
<dbReference type="SUPFAM" id="SSF55383">
    <property type="entry name" value="Copper amine oxidase, domain N"/>
    <property type="match status" value="2"/>
</dbReference>
<name>A0A6M1PN13_9BACL</name>
<dbReference type="Pfam" id="PF07833">
    <property type="entry name" value="Cu_amine_oxidN1"/>
    <property type="match status" value="1"/>
</dbReference>
<keyword evidence="1" id="KW-0732">Signal</keyword>
<organism evidence="3 4">
    <name type="scientific">Paenibacillus apii</name>
    <dbReference type="NCBI Taxonomy" id="1850370"/>
    <lineage>
        <taxon>Bacteria</taxon>
        <taxon>Bacillati</taxon>
        <taxon>Bacillota</taxon>
        <taxon>Bacilli</taxon>
        <taxon>Bacillales</taxon>
        <taxon>Paenibacillaceae</taxon>
        <taxon>Paenibacillus</taxon>
    </lineage>
</organism>
<evidence type="ECO:0000256" key="1">
    <source>
        <dbReference type="SAM" id="SignalP"/>
    </source>
</evidence>
<gene>
    <name evidence="3" type="ORF">G5B47_19440</name>
</gene>
<protein>
    <submittedName>
        <fullName evidence="3">Copper amine oxidase</fullName>
    </submittedName>
</protein>
<dbReference type="RefSeq" id="WP_165101632.1">
    <property type="nucleotide sequence ID" value="NZ_JAAKGU010000010.1"/>
</dbReference>
<dbReference type="InterPro" id="IPR009091">
    <property type="entry name" value="RCC1/BLIP-II"/>
</dbReference>
<dbReference type="Gene3D" id="2.130.10.30">
    <property type="entry name" value="Regulator of chromosome condensation 1/beta-lactamase-inhibitor protein II"/>
    <property type="match status" value="2"/>
</dbReference>
<evidence type="ECO:0000313" key="4">
    <source>
        <dbReference type="Proteomes" id="UP000480151"/>
    </source>
</evidence>
<feature type="chain" id="PRO_5026858387" evidence="1">
    <location>
        <begin position="25"/>
        <end position="498"/>
    </location>
</feature>
<accession>A0A6M1PN13</accession>
<feature type="signal peptide" evidence="1">
    <location>
        <begin position="1"/>
        <end position="24"/>
    </location>
</feature>
<dbReference type="InterPro" id="IPR012854">
    <property type="entry name" value="Cu_amine_oxidase-like_N"/>
</dbReference>
<dbReference type="InterPro" id="IPR036582">
    <property type="entry name" value="Mao_N_sf"/>
</dbReference>
<proteinExistence type="predicted"/>
<sequence>MKKWLAGLGLALSIALTVQGAALAAETGTSIAEFGPSSLIKSDGSYWIWGINQSVPTPLVGLGKIKADLGSGIVEKTDGTLWLVGRNPRTLAIETRQVEGLNHPVKILNSTPYEALAIDADGSVYRAGKDDNGYVDLTSFSPVSGIDQVKDADGYYEQARKEGSWHYTFLKSDGTVWRANEDLTSFEQMPNLSGVTDIQGITALKQDGTVWTWRAEFDSDKLPVNPPIAEAIPGLADIRSIDISWQSNLAIDGKSRLWFWGSTITGFSDGATLHKQDKPILLTGISDVKEAFTVEKSLVALTRSGKVYATSIYRESLPANAEFDLIASDVKTMRNGVRHLIMQQTDGSLWGWGVNKNADQGTGDYEFMHRMPVAMQKPISVTLNGEAVAMNNGVITKDGQNFVPLRSVFEKLGAVVAYEETSTKKLVTITRQNGDKKTVIQVNAKTGATYVNSTEVKLANNPFNISGTVYLPLRFISEKLGATVEWLPAEERIAITMK</sequence>
<keyword evidence="4" id="KW-1185">Reference proteome</keyword>
<dbReference type="EMBL" id="JAAKGU010000010">
    <property type="protein sequence ID" value="NGM84586.1"/>
    <property type="molecule type" value="Genomic_DNA"/>
</dbReference>
<dbReference type="AlphaFoldDB" id="A0A6M1PN13"/>
<evidence type="ECO:0000259" key="2">
    <source>
        <dbReference type="Pfam" id="PF07833"/>
    </source>
</evidence>
<feature type="domain" description="Copper amine oxidase-like N-terminal" evidence="2">
    <location>
        <begin position="383"/>
        <end position="494"/>
    </location>
</feature>
<dbReference type="Gene3D" id="3.30.457.10">
    <property type="entry name" value="Copper amine oxidase-like, N-terminal domain"/>
    <property type="match status" value="1"/>
</dbReference>
<evidence type="ECO:0000313" key="3">
    <source>
        <dbReference type="EMBL" id="NGM84586.1"/>
    </source>
</evidence>
<dbReference type="Proteomes" id="UP000480151">
    <property type="component" value="Unassembled WGS sequence"/>
</dbReference>